<feature type="region of interest" description="Disordered" evidence="1">
    <location>
        <begin position="169"/>
        <end position="266"/>
    </location>
</feature>
<dbReference type="AlphaFoldDB" id="A0A0P1GML9"/>
<dbReference type="Gene3D" id="3.20.20.370">
    <property type="entry name" value="Glycoside hydrolase/deacetylase"/>
    <property type="match status" value="1"/>
</dbReference>
<feature type="region of interest" description="Disordered" evidence="1">
    <location>
        <begin position="1"/>
        <end position="25"/>
    </location>
</feature>
<dbReference type="GO" id="GO:0005975">
    <property type="term" value="P:carbohydrate metabolic process"/>
    <property type="evidence" value="ECO:0007669"/>
    <property type="project" value="InterPro"/>
</dbReference>
<name>A0A0P1GML9_9RHOB</name>
<accession>A0A0P1GML9</accession>
<dbReference type="CDD" id="cd10936">
    <property type="entry name" value="CE4_DAC2"/>
    <property type="match status" value="1"/>
</dbReference>
<feature type="compositionally biased region" description="Pro residues" evidence="1">
    <location>
        <begin position="231"/>
        <end position="240"/>
    </location>
</feature>
<dbReference type="STRING" id="340021.TM5383_00635"/>
<proteinExistence type="predicted"/>
<protein>
    <submittedName>
        <fullName evidence="2">Divergent polysaccharide deacetylase</fullName>
    </submittedName>
</protein>
<dbReference type="InterPro" id="IPR006837">
    <property type="entry name" value="Divergent_DAC"/>
</dbReference>
<evidence type="ECO:0000256" key="1">
    <source>
        <dbReference type="SAM" id="MobiDB-lite"/>
    </source>
</evidence>
<dbReference type="Proteomes" id="UP000051681">
    <property type="component" value="Unassembled WGS sequence"/>
</dbReference>
<dbReference type="SUPFAM" id="SSF88713">
    <property type="entry name" value="Glycoside hydrolase/deacetylase"/>
    <property type="match status" value="1"/>
</dbReference>
<dbReference type="Pfam" id="PF04748">
    <property type="entry name" value="Polysacc_deac_2"/>
    <property type="match status" value="1"/>
</dbReference>
<keyword evidence="3" id="KW-1185">Reference proteome</keyword>
<feature type="compositionally biased region" description="Polar residues" evidence="1">
    <location>
        <begin position="127"/>
        <end position="136"/>
    </location>
</feature>
<organism evidence="2 3">
    <name type="scientific">Thalassovita mediterranea</name>
    <dbReference type="NCBI Taxonomy" id="340021"/>
    <lineage>
        <taxon>Bacteria</taxon>
        <taxon>Pseudomonadati</taxon>
        <taxon>Pseudomonadota</taxon>
        <taxon>Alphaproteobacteria</taxon>
        <taxon>Rhodobacterales</taxon>
        <taxon>Roseobacteraceae</taxon>
        <taxon>Thalassovita</taxon>
    </lineage>
</organism>
<gene>
    <name evidence="2" type="ORF">TM5383_00635</name>
</gene>
<reference evidence="2 3" key="1">
    <citation type="submission" date="2015-09" db="EMBL/GenBank/DDBJ databases">
        <authorList>
            <consortium name="Swine Surveillance"/>
        </authorList>
    </citation>
    <scope>NUCLEOTIDE SEQUENCE [LARGE SCALE GENOMIC DNA]</scope>
    <source>
        <strain evidence="2 3">CECT 8383</strain>
    </source>
</reference>
<sequence length="511" mass="52275">MPPQSRYTCSGLRPSVKGGRGVKGSENDLIAEHEGADVARGTIGGFLLGTVVAVGGVATVSVMQTMNAPLPDVGTDPMPEADPVATEPLVPAGEGGDQQPVAEAAADTSDDAEDAPAATGPKVTDETPAQPSSDASESAPAQVGDNDDSPAQTDTPIAPEAAPAEDALPEAATNGAARPVSPVDAPGASVPATEIPAPDAPDATEEMAPKDDPGARPELSGVREPAVIVPVPDPAPPRPALPKVGEEVDTTPRIGTPATRLTDKDEAKEEAVAAAVEAAEMAPSADTPLQKFSVPFSNPDGKPLMSIILIDRGDNALGLEALAAFPYPLTFAVDVTSVEALARMQQYRAAGFEVMALTDIPLGATAGDTETLLRAGLRELPEVVAVMEGDGTGLQSDKAVSDQLTAVLQETGHGAVFFAKGLNTAQKLASKNGVPSASVFRDFDGKGQSATVMRRFLDQAAFKARQQPEGVVMVGRLQAETISALLLWGLQDRATRVALAPISALLPSAQN</sequence>
<evidence type="ECO:0000313" key="2">
    <source>
        <dbReference type="EMBL" id="CUH83447.1"/>
    </source>
</evidence>
<dbReference type="InterPro" id="IPR011330">
    <property type="entry name" value="Glyco_hydro/deAcase_b/a-brl"/>
</dbReference>
<feature type="region of interest" description="Disordered" evidence="1">
    <location>
        <begin position="71"/>
        <end position="157"/>
    </location>
</feature>
<dbReference type="EMBL" id="CYSF01000005">
    <property type="protein sequence ID" value="CUH83447.1"/>
    <property type="molecule type" value="Genomic_DNA"/>
</dbReference>
<evidence type="ECO:0000313" key="3">
    <source>
        <dbReference type="Proteomes" id="UP000051681"/>
    </source>
</evidence>